<dbReference type="PANTHER" id="PTHR38657">
    <property type="entry name" value="SLR1343 PROTEIN"/>
    <property type="match status" value="1"/>
</dbReference>
<dbReference type="PANTHER" id="PTHR38657:SF1">
    <property type="entry name" value="SLR1343 PROTEIN"/>
    <property type="match status" value="1"/>
</dbReference>
<dbReference type="InterPro" id="IPR052551">
    <property type="entry name" value="UV-DNA_repair_photolyase"/>
</dbReference>
<comment type="caution">
    <text evidence="1">The sequence shown here is derived from an EMBL/GenBank/DDBJ whole genome shotgun (WGS) entry which is preliminary data.</text>
</comment>
<accession>A0A853KVL3</accession>
<gene>
    <name evidence="1" type="ORF">TH4_17140</name>
</gene>
<dbReference type="AlphaFoldDB" id="A0A853KVL3"/>
<proteinExistence type="predicted"/>
<protein>
    <submittedName>
        <fullName evidence="1">Deoxyribodipyrimidine photolyase</fullName>
    </submittedName>
</protein>
<evidence type="ECO:0000313" key="1">
    <source>
        <dbReference type="EMBL" id="OAZ08375.1"/>
    </source>
</evidence>
<dbReference type="InterPro" id="IPR036134">
    <property type="entry name" value="Crypto/Photolyase_FAD-like_sf"/>
</dbReference>
<dbReference type="Gene3D" id="1.10.10.1710">
    <property type="entry name" value="Deoxyribodipyrimidine photolyase-related"/>
    <property type="match status" value="1"/>
</dbReference>
<sequence>MFSYDSQLPCNQLKQNMKQHFQTIRFILGDQLTPSLSSLKDADPDQDLIVMAEPHDEATYVPHHRQKIVMILSAMRHFAEELRENGFHVAYFDYQNHPTKSFTDALKAAVTEHNVKEVIITEPGEWRVKHEIDTWSEDLDISVDVRADDRFFAPLSAFEDFAKDRKELRMEYFYRGLRRDTGILMEPDGKPVGGQWNFDHDNRKSLPDDVTPPTPKTFAPDKITQGLLDRVCDDFPDALGDVASFGWPVTRQDALAALDHFMKHRLAQFGDYQDAMTVKSATLYHSLISPCLNTGLLLPDEVCRAAEKAYHEGKAPLNAVEGFIRQILGWREYVRGLYWYLGPDYGSGNHFDAKRPLPEFFWDGDVPMNCLKQAIGETLENAYAHHIQRLMVIGNFSLLAGLDPKEVCDWYLAVYIDAFEWVELPNTFGMALYADGGKMASKPYAASGKYIDRMSDYCKDCQYNPRNNTGKDACPFNALYWHFLDRNADKLGNNPRLGMPYRNWARMKDDNKRDLIAQADAFLRKLDDGKFDTVSEQGSLF</sequence>
<dbReference type="EMBL" id="JPVZ01000009">
    <property type="protein sequence ID" value="OAZ08375.1"/>
    <property type="molecule type" value="Genomic_DNA"/>
</dbReference>
<reference evidence="1 2" key="1">
    <citation type="submission" date="2014-07" db="EMBL/GenBank/DDBJ databases">
        <title>Draft genome sequence of Thalassospira tepidiphila 1-1B.</title>
        <authorList>
            <person name="Lai Q."/>
            <person name="Shao Z."/>
        </authorList>
    </citation>
    <scope>NUCLEOTIDE SEQUENCE [LARGE SCALE GENOMIC DNA]</scope>
    <source>
        <strain evidence="1 2">MCCC 1A03514</strain>
    </source>
</reference>
<dbReference type="SUPFAM" id="SSF48173">
    <property type="entry name" value="Cryptochrome/photolyase FAD-binding domain"/>
    <property type="match status" value="1"/>
</dbReference>
<name>A0A853KVL3_9PROT</name>
<dbReference type="Pfam" id="PF04244">
    <property type="entry name" value="DPRP"/>
    <property type="match status" value="1"/>
</dbReference>
<dbReference type="Gene3D" id="1.25.40.80">
    <property type="match status" value="1"/>
</dbReference>
<dbReference type="InterPro" id="IPR007357">
    <property type="entry name" value="PhrB-like"/>
</dbReference>
<dbReference type="Gene3D" id="1.10.579.10">
    <property type="entry name" value="DNA Cyclobutane Dipyrimidine Photolyase, subunit A, domain 3"/>
    <property type="match status" value="1"/>
</dbReference>
<dbReference type="Gene3D" id="3.40.50.620">
    <property type="entry name" value="HUPs"/>
    <property type="match status" value="1"/>
</dbReference>
<keyword evidence="1" id="KW-0456">Lyase</keyword>
<dbReference type="Proteomes" id="UP000094009">
    <property type="component" value="Unassembled WGS sequence"/>
</dbReference>
<organism evidence="1 2">
    <name type="scientific">Thalassospira tepidiphila MCCC 1A03514</name>
    <dbReference type="NCBI Taxonomy" id="1177930"/>
    <lineage>
        <taxon>Bacteria</taxon>
        <taxon>Pseudomonadati</taxon>
        <taxon>Pseudomonadota</taxon>
        <taxon>Alphaproteobacteria</taxon>
        <taxon>Rhodospirillales</taxon>
        <taxon>Thalassospiraceae</taxon>
        <taxon>Thalassospira</taxon>
    </lineage>
</organism>
<evidence type="ECO:0000313" key="2">
    <source>
        <dbReference type="Proteomes" id="UP000094009"/>
    </source>
</evidence>
<dbReference type="GO" id="GO:0016829">
    <property type="term" value="F:lyase activity"/>
    <property type="evidence" value="ECO:0007669"/>
    <property type="project" value="UniProtKB-KW"/>
</dbReference>
<dbReference type="InterPro" id="IPR014729">
    <property type="entry name" value="Rossmann-like_a/b/a_fold"/>
</dbReference>